<feature type="compositionally biased region" description="Polar residues" evidence="2">
    <location>
        <begin position="2536"/>
        <end position="2555"/>
    </location>
</feature>
<feature type="coiled-coil region" evidence="1">
    <location>
        <begin position="5079"/>
        <end position="5162"/>
    </location>
</feature>
<feature type="compositionally biased region" description="Basic and acidic residues" evidence="2">
    <location>
        <begin position="4827"/>
        <end position="4843"/>
    </location>
</feature>
<dbReference type="PANTHER" id="PTHR34491">
    <property type="entry name" value="A-TYPE INCLUSION PROTEIN, PUTATIVE-RELATED"/>
    <property type="match status" value="1"/>
</dbReference>
<feature type="compositionally biased region" description="Acidic residues" evidence="2">
    <location>
        <begin position="3620"/>
        <end position="3630"/>
    </location>
</feature>
<comment type="caution">
    <text evidence="3">The sequence shown here is derived from an EMBL/GenBank/DDBJ whole genome shotgun (WGS) entry which is preliminary data.</text>
</comment>
<evidence type="ECO:0008006" key="5">
    <source>
        <dbReference type="Google" id="ProtNLM"/>
    </source>
</evidence>
<gene>
    <name evidence="3" type="ORF">BLNAU_15045</name>
</gene>
<feature type="region of interest" description="Disordered" evidence="2">
    <location>
        <begin position="3552"/>
        <end position="3571"/>
    </location>
</feature>
<protein>
    <recommendedName>
        <fullName evidence="5">HECT-type E3 ubiquitin transferase</fullName>
    </recommendedName>
</protein>
<feature type="region of interest" description="Disordered" evidence="2">
    <location>
        <begin position="3436"/>
        <end position="3471"/>
    </location>
</feature>
<keyword evidence="1" id="KW-0175">Coiled coil</keyword>
<dbReference type="InterPro" id="IPR036305">
    <property type="entry name" value="RGS_sf"/>
</dbReference>
<feature type="compositionally biased region" description="Basic residues" evidence="2">
    <location>
        <begin position="1124"/>
        <end position="1139"/>
    </location>
</feature>
<accession>A0ABQ9XFK7</accession>
<dbReference type="EMBL" id="JARBJD010000144">
    <property type="protein sequence ID" value="KAK2950010.1"/>
    <property type="molecule type" value="Genomic_DNA"/>
</dbReference>
<feature type="compositionally biased region" description="Basic and acidic residues" evidence="2">
    <location>
        <begin position="5367"/>
        <end position="5456"/>
    </location>
</feature>
<sequence length="5506" mass="615865">MNNLAKYAVDAFCADVCELLLAQNRAYPLKSDDSFPNWVYFPRPDPQYAKLIRRLCQHTTHCADDVINYFLSILHPMHTKKSIQAVTQFFSVAPLEEFGEKAADTISNAVILSLLDALAAFSSRVQTISSHTSQNIAKTALRKIHRTLLTQLDTSIPGQADNLAGPPSAILISSTTWNWELVGKECNVKPIFTKLISQHKKQVAASFHFGVVNASLGNLIAHMPQHVRDSENSSLGSHAQLLIKHIRSKSSNISHKDILPVMALCLCASSQYSSKLEEAIKAHSSIFSNSNSSPSLIKAAFDSLQILLSGRPRFSVPVWSPFDKPIHPLPSEAIAFGSQPSSRRVSESVIPSLFQQSQTNIPSDSALGTAISSLQITSSLPPETYLSAGRALAQVALINFELFQKKVVSAAIPSITSSSPSWNVLFSSFAAMFSNAYGWKEAWVDYTFRKQNKAGIVDQASLDSFRKHGVQQMQFLSFFAGKTVASLTGAATQTFTQKFGLEKTGLPKTENISFSRSGTLIFDWNKAAELTRGVSCPSYLDVSVFPPSEQYQISLVPAVDHDSNSSREVSAGVSGLIPPAPDAVYAEARFKQEVLSAYPHTTMFDLPTIALTRTMQLIGKQNSTEIRDAPWNQAISESLEQIIERRIRARRQARLRGDPRQLRVDLRNEKTNRISEKSRSIGTVAITRAIDLEKKKSTTKAQRGTKVKGSGGHDPDADILMPSSIVEDAEWSNKRYRDHDHYERHRGQPTINTINEEEVEANQLGDEEDREGLIGEWGIDNYATEEEADAGTGDLHDNFIFNLDAAFGIDDEFEDLDLNANDDLLDNKHSLTGKNVLKPVEDKPAEKEGDALRAAKSVSHRLPPVNEASLPFISAILTNYQSSLTPSSSRLSAVGVKAASTLVQALSTSAVTDAFLNRITDDALIAAGQTPPATSEHKVEFLSGKAQLSTILKITHPTSPFLIDTVKEQIAEEEGIILPDPLINNVVRYTPLKDKHTATTAYLRASKQLGGPNLPESAREGVQIMMSISTMLPFAAVYAPQTFAAFISQTSFVSLAVHRSSALSGSVSFALQKAMGASPLLRPTIVLKLVKVIQQLPVLIKTLYPEVNVQKKEVLEEEEEAPKKGKKKNEKKGKKKSKSKEKEKNESDEEETTAQEQTEKETKLNMHTAEYPLTVLANLLILLLQQWTRSLRLEAAACHAKLAVLLSAHSPEAAAVIDAAQDVSIRNPKQVIAVLHLLAKVDGLSLYLLGHNSVPLRNLTLILIKQTHETVEAVLNAYYSSRYAQLDQHKHTLDLISITYAQVPPMQAIRGPEADIGMKQSEKPKDGTDLRVLQSECQKKVQELNGYEAVITYPTLYDIMSGQYQGPSSDTIDFVDGQQNADYSYSTLHPSHPTTNSQPPTFTSFSHHFVESPTPLYLSPFLSQHELSQRIDQWKKQNNLDALPLPSDFDYLTMKFRNSKEPGQPPLFGNLNISAQPLGTPEDITNPTVKAMMSVMQDFTLSKESVATLAHAAADVVAEIAIPPIAGSGWMALLPAVSTPDEDKRHLLSDENPLYYHSSTGWVGAEDKPDETESVETLATRSTLKQNILHTPDPLVFGNQLVRSAYLRVTQTLNYASATPPKHDGTPSLLWVVALQHRFWSSSVKQLPSDFNQNLLDSMFIHEFKTRMSSHDKTKNDSAVEEQMNTEQTLPQGLQRIQRTNPIANNNTYGLNSLNHVFKDYSLMETFWSQVVALLEQRASVSCSSETTKGYLETVRVLFETSPQIDHRVLPTLHSSSHFPLGNRVFISNALIGALTCAPVTAADLALSMCEKKAPIVEPDFLLAADMMNFPDTKKEPKTIAETEEGWNDDTIALPSYSAAVIDKRTNPGYYKVIFNLIKNHVLQFIRSGFYTYRNGVCIGLDGASAPAILSVLHELDSFMSSHYPNHVVRESNKGQKKVFSAKDDKSPHFPILSVVPRFLRILAMNQAFPQVLAVNPDEVMEMYLSLIGGMTDFPVIYRAFPRLPHFGELTFPPSIYPPPDIGEEENEQANSTIPPPLLGPFLSTLTVGREHISALVPDRQNQSHGSDLADKPKTEFLTRLLDCIGAVAGLSHALTLGFVPPKSLMIHPPKVLMDGITERARLEIKQEDAGKILTETGEKKRIRAPQGEQQVIQSMMYEEDLNDVGLRSITAPTDLSLIQEWYWNISARSQPFNQYGNPFDSLSIYPPTTEVCEEGKPLSLVSATLASVMSGTQFGLEPSLSEPQLNINTEPFRIPQGTVNPVLVAYPASSEVFTPYLSSTAFVESQGLEEIHSKGEHPDHILQPWTPFMVGTKTAHNRKEGSAILATESPVLTVYVGSVLESTPVSTMSKGLLQALSHFSVSYRVELLRMSMNLAGYGFCNESFDSIDQEARKEVMSITEDHLLKNVMENRDVGQQYYRLLNGLRVLAHGSTSHLLRLLDPRLPQILESNGIIPWFFPIGNTVQDKTIDKTTFNAEQSMLRERTNQLKSILENERMRRRYENPDPSKIRVPITLALFADVNYYDDEDLQMEDNPVAQNSSDVAPTRLQNTTGPASSDVLPSALLKRREQKRVATYPVQTILQAELSYYVLTNQATQNDPSEAPSPAPNAQQSAAADTQAEGQTDKPEEPGQQKISFQLTTYRPEPKKDGPPSRKGLLPPFHPLLISHQSLLFFSMAEASQMMANECRTAQAVFPFYLSASSEERKTLQSISEEHKAKSLHRDVSHALPTVPFLSLLLNYYPKAMFTTMMNDAFAYGLPRGLFYRVRFLRYLCQEWDPSDYTLNDYSISISATLAFALLHLMSGLTEVRLAAYIIIRKSLRAVLHGIETGILQTKPAHSLGDDDSRYYDPIRILKALHLLSRNRFALLSTTVPDALRNTALPISEVLAHALKPIALNVIQWISMHLEKMTVFMHQDKWLETDPNHFYNATDSVNTATAYLDMQFDINYSTHSLPRILAEADTPMLVAQSGVYLIVPWIEESNLITSDFQTRNHFLELLVTLVRARLLNTNRTLVELNDEVHDSTQDASFATLVSSRGGAGSLVSSIMGASAHLLIANTHRLPFIPDLRQGNHASSDPLLESYLVVWARLAFTQGNAPLVKKAGKSSLYGSRKLISLNNASLAGFSSFITQSSTTDDDAPKSNILLSTATRSSGSLLPVWHILEYLLRIHPAATLENIALIFSPTTWKAFHGFQRATILEIRRRFQGKTTQTDVYKTNPAAEGSEAALVGSEMNIALEVADPARKRAQLEKVKMLSLQQTRQFVFGRTIMSNMVAGYINSDISAIIPYVPALFSFSLTHCSLSHSVLLQTGSPENYSAQVPNSTVLAAFGQGAQSTVLPSQTIPATIRLLLMRLLDVLVLYRPASLAAEWSQPYYDEDYKSYTSTPLYRSMFQNAHALLARISSEFGRNNTSEDPWPIDWRWDSSYFPSFAATSAEQDKVEQSMTGRASVHGKKKDKNAKVQTDTDEQGNSPLSPDQLFHALDVSQPIPIALLVHAIVILLFHSPNAIATFTRTIVQWATAFESPAVTVSALRVYRALLISLNYMASTLGKFAPKSEDTIPKGKNPYPSDVPKEMLDMVNEQISEELRRTAPAAGEEEAKEKAPPPQEPSPLPQKSKTPEEKEDEEAEIDSAEVKIETPRTCFVRLTDITNIVTLLATPASLVDTSSLPSHGMKKEHLPPYTVTSANWSSPHVIKQVLLVCETLFMNGILDNPLLLDCGYYLDSSRRKTPLGQRLAENILFLKESTIVLPFMILSHPDPSVSAQALSAVYHSLTSKCKPTQEMVRLMSHRNPPYELMDKFNPKELRKQDLKFLPSRFNSSWRFFGIQPKYNFSLLNGDHAEKFPIAVLPNSLLRDFFSFRSRRDYYYPLSQSPVFNIEREIGFDSYTSIRPRGYTEPILRLMNEADRYGSGLFQYVTKDTVEVLDPSRQPITRQEGNMIITGTDASSYIKRKVPSSDPDEVPADTMAILRRMVVFNFGNIPAVLPSENDYNALRLNEHNLSVRPPPFPGLLPMLLRAMSVRPTLLHASFSMTFDADDPPEEFTTAVQNSLKEYKHTFTTTSIVQPLNTPQVLVNPQFSGNVTVGQQSAALADNTLPTASPASLADSHGYDGDLVYELKQPHMFFKVKRETKLSLSATTPEEVAVPSVYRTLSAYNNAVLAKKSLVRGAVVGGYATQAQAIKSLLIMEGMNADVIKSQQGLLGLTKAGQSSTAMLQYNYFSSNPLFNLDSETGSSVGSIAPINTKTAQTSSMPSQLTAALSVRPPDSSVSFPRVPNMQGEARKDFKTAAPSLVALQCIAILINPKFDPAFIINPEHYGTNHVYSFLDQSLTSFWQTWLYNFLTCMFAIIPILHASLRQERRWRFETVARRIVTGRGGAVLSQFDEGLLFPEEQTDLILFQKEKESITNDGSMSGVPLLSSSAQYLGYRIADPATQNEIDRGRQFDSFGSQTLIDRDEVWSVQYFLEYLEMVLDQIISMRSDLPRTISYITKSCVNMISKVKANNLLVSDPDQMLIDFVESVGPYFIEMVIVCQQYYVSATEVTYRDLIKDETKIGVFTNARVITDRAKLNDYNEVQIPHAHLFHKDESLYSSRSALNFLDTIPLLFSISPALWGYSTVTLARLLLDYGYRYSTLFVSRSYLVAEAFASIVDKSAEYCFGVTSLTSNLDTRPPALLHATTLLIQSYKTLETGQLFLPHLLTSPVEKNITELMPKPPAPQEEKKEEEKKDEAKKDEVKKRQAQTPLEKARPMEPLAALSVMPPDFVTVARHSSDYNTFSLPQAALPMHLRIVTQLQRAAMALNVVMERTFNQLPIPCPEPSRRLVLTPYTEEERPQAPPPKERPEYPDDYDAIHKKLDPIEERCDQTMRRLIRKYPRIRILDIENVPFVLDRPYRARPAVKWITPSPGKDSEIHDIHFAPPTLVGVLNNEEYSTCASFLYQCNLVTIPYFLQIGRQSQSSQNRRKGKSSFVGTAGMRWLENVNTSSADLTEAEREQICALVTADLEPQHTADLEAKDEEPILDAELLRIQRDVKYLEKQAREMQKKETQLDKQHKKEMDTMLQEEKKRALAHERLLLDNKQIVENKRKAITTLEKEVAEAKKIKERAEAELNQAKREKTKVDKELELLEQKEKAMEEKMKVAHAEYYRLEEELERARAEYSVYNQHFPEDLLSKSLNARGTLSVRDAQEFIDLVFQDPNHLMLRFTTFIHDYFSLTPWEFFVAGLDYESSFSKPNAMMIANRFFPDPDFPPAEGTIPAAEPPLNMPASIREPLIKQLKEVRASQDMPSKSMYQAALLHVFDALRLVVIPSFFMSESFRQYTSWRMKKTNVKPDEDEMLSFKGLTPDAVQTRIDAYLSRIEQEHIAQLEKELKNAEASEKSKEEERKRSVSKIHAQESQRSAAEKAEAERKRLDALKKAEEDKQRMLQKQKEEQERQDRLAEEKRRKAEARQEEARRKQQEEFENELAMLKGSFDEEDPRKRKKKVVAEKPEKKEEKAEEPPTTLNDDDMF</sequence>
<evidence type="ECO:0000256" key="1">
    <source>
        <dbReference type="SAM" id="Coils"/>
    </source>
</evidence>
<feature type="region of interest" description="Disordered" evidence="2">
    <location>
        <begin position="2536"/>
        <end position="2562"/>
    </location>
</feature>
<feature type="compositionally biased region" description="Basic and acidic residues" evidence="2">
    <location>
        <begin position="5481"/>
        <end position="5495"/>
    </location>
</feature>
<feature type="compositionally biased region" description="Low complexity" evidence="2">
    <location>
        <begin position="2598"/>
        <end position="2617"/>
    </location>
</feature>
<name>A0ABQ9XFK7_9EUKA</name>
<keyword evidence="4" id="KW-1185">Reference proteome</keyword>
<reference evidence="3 4" key="1">
    <citation type="journal article" date="2022" name="bioRxiv">
        <title>Genomics of Preaxostyla Flagellates Illuminates Evolutionary Transitions and the Path Towards Mitochondrial Loss.</title>
        <authorList>
            <person name="Novak L.V.F."/>
            <person name="Treitli S.C."/>
            <person name="Pyrih J."/>
            <person name="Halakuc P."/>
            <person name="Pipaliya S.V."/>
            <person name="Vacek V."/>
            <person name="Brzon O."/>
            <person name="Soukal P."/>
            <person name="Eme L."/>
            <person name="Dacks J.B."/>
            <person name="Karnkowska A."/>
            <person name="Elias M."/>
            <person name="Hampl V."/>
        </authorList>
    </citation>
    <scope>NUCLEOTIDE SEQUENCE [LARGE SCALE GENOMIC DNA]</scope>
    <source>
        <strain evidence="3">NAU3</strain>
        <tissue evidence="3">Gut</tissue>
    </source>
</reference>
<evidence type="ECO:0000313" key="4">
    <source>
        <dbReference type="Proteomes" id="UP001281761"/>
    </source>
</evidence>
<feature type="region of interest" description="Disordered" evidence="2">
    <location>
        <begin position="4823"/>
        <end position="4843"/>
    </location>
</feature>
<dbReference type="Proteomes" id="UP001281761">
    <property type="component" value="Unassembled WGS sequence"/>
</dbReference>
<feature type="region of interest" description="Disordered" evidence="2">
    <location>
        <begin position="5367"/>
        <end position="5506"/>
    </location>
</feature>
<feature type="region of interest" description="Disordered" evidence="2">
    <location>
        <begin position="3585"/>
        <end position="3632"/>
    </location>
</feature>
<feature type="region of interest" description="Disordered" evidence="2">
    <location>
        <begin position="4704"/>
        <end position="4744"/>
    </location>
</feature>
<proteinExistence type="predicted"/>
<feature type="coiled-coil region" evidence="1">
    <location>
        <begin position="5022"/>
        <end position="5052"/>
    </location>
</feature>
<feature type="region of interest" description="Disordered" evidence="2">
    <location>
        <begin position="1115"/>
        <end position="1164"/>
    </location>
</feature>
<evidence type="ECO:0000256" key="2">
    <source>
        <dbReference type="SAM" id="MobiDB-lite"/>
    </source>
</evidence>
<feature type="compositionally biased region" description="Basic and acidic residues" evidence="2">
    <location>
        <begin position="4716"/>
        <end position="4735"/>
    </location>
</feature>
<feature type="region of interest" description="Disordered" evidence="2">
    <location>
        <begin position="2596"/>
        <end position="2659"/>
    </location>
</feature>
<evidence type="ECO:0000313" key="3">
    <source>
        <dbReference type="EMBL" id="KAK2950010.1"/>
    </source>
</evidence>
<feature type="region of interest" description="Disordered" evidence="2">
    <location>
        <begin position="695"/>
        <end position="718"/>
    </location>
</feature>
<dbReference type="SUPFAM" id="SSF48097">
    <property type="entry name" value="Regulator of G-protein signaling, RGS"/>
    <property type="match status" value="1"/>
</dbReference>
<dbReference type="PANTHER" id="PTHR34491:SF156">
    <property type="entry name" value="KINESIN MOTOR DOMAIN-CONTAINING PROTEIN"/>
    <property type="match status" value="1"/>
</dbReference>
<organism evidence="3 4">
    <name type="scientific">Blattamonas nauphoetae</name>
    <dbReference type="NCBI Taxonomy" id="2049346"/>
    <lineage>
        <taxon>Eukaryota</taxon>
        <taxon>Metamonada</taxon>
        <taxon>Preaxostyla</taxon>
        <taxon>Oxymonadida</taxon>
        <taxon>Blattamonas</taxon>
    </lineage>
</organism>